<protein>
    <recommendedName>
        <fullName evidence="5">RxLR effector protein</fullName>
    </recommendedName>
</protein>
<reference evidence="4" key="1">
    <citation type="submission" date="2014-03" db="EMBL/GenBank/DDBJ databases">
        <title>The Genome Sequence of Puccinia striiformis f. sp. tritici PST-78.</title>
        <authorList>
            <consortium name="The Broad Institute Genome Sequencing Platform"/>
            <person name="Cuomo C."/>
            <person name="Hulbert S."/>
            <person name="Chen X."/>
            <person name="Walker B."/>
            <person name="Young S.K."/>
            <person name="Zeng Q."/>
            <person name="Gargeya S."/>
            <person name="Fitzgerald M."/>
            <person name="Haas B."/>
            <person name="Abouelleil A."/>
            <person name="Alvarado L."/>
            <person name="Arachchi H.M."/>
            <person name="Berlin A.M."/>
            <person name="Chapman S.B."/>
            <person name="Goldberg J."/>
            <person name="Griggs A."/>
            <person name="Gujja S."/>
            <person name="Hansen M."/>
            <person name="Howarth C."/>
            <person name="Imamovic A."/>
            <person name="Larimer J."/>
            <person name="McCowan C."/>
            <person name="Montmayeur A."/>
            <person name="Murphy C."/>
            <person name="Neiman D."/>
            <person name="Pearson M."/>
            <person name="Priest M."/>
            <person name="Roberts A."/>
            <person name="Saif S."/>
            <person name="Shea T."/>
            <person name="Sisk P."/>
            <person name="Sykes S."/>
            <person name="Wortman J."/>
            <person name="Nusbaum C."/>
            <person name="Birren B."/>
        </authorList>
    </citation>
    <scope>NUCLEOTIDE SEQUENCE [LARGE SCALE GENOMIC DNA]</scope>
    <source>
        <strain evidence="4">race PST-78</strain>
    </source>
</reference>
<gene>
    <name evidence="3" type="ORF">PSTG_08450</name>
</gene>
<feature type="region of interest" description="Disordered" evidence="1">
    <location>
        <begin position="121"/>
        <end position="172"/>
    </location>
</feature>
<feature type="chain" id="PRO_5005550100" description="RxLR effector protein" evidence="2">
    <location>
        <begin position="25"/>
        <end position="172"/>
    </location>
</feature>
<name>A0A0L0VFZ9_9BASI</name>
<evidence type="ECO:0000256" key="1">
    <source>
        <dbReference type="SAM" id="MobiDB-lite"/>
    </source>
</evidence>
<evidence type="ECO:0000313" key="3">
    <source>
        <dbReference type="EMBL" id="KNE98183.1"/>
    </source>
</evidence>
<dbReference type="EMBL" id="AJIL01000059">
    <property type="protein sequence ID" value="KNE98183.1"/>
    <property type="molecule type" value="Genomic_DNA"/>
</dbReference>
<organism evidence="3 4">
    <name type="scientific">Puccinia striiformis f. sp. tritici PST-78</name>
    <dbReference type="NCBI Taxonomy" id="1165861"/>
    <lineage>
        <taxon>Eukaryota</taxon>
        <taxon>Fungi</taxon>
        <taxon>Dikarya</taxon>
        <taxon>Basidiomycota</taxon>
        <taxon>Pucciniomycotina</taxon>
        <taxon>Pucciniomycetes</taxon>
        <taxon>Pucciniales</taxon>
        <taxon>Pucciniaceae</taxon>
        <taxon>Puccinia</taxon>
    </lineage>
</organism>
<comment type="caution">
    <text evidence="3">The sequence shown here is derived from an EMBL/GenBank/DDBJ whole genome shotgun (WGS) entry which is preliminary data.</text>
</comment>
<evidence type="ECO:0000256" key="2">
    <source>
        <dbReference type="SAM" id="SignalP"/>
    </source>
</evidence>
<evidence type="ECO:0000313" key="4">
    <source>
        <dbReference type="Proteomes" id="UP000054564"/>
    </source>
</evidence>
<sequence length="172" mass="18336">MLAGRTLSTVVLVALSTLARHSSSAAIAASNAFTDSFTKLSGSNAAGLTVPDTARNAGANELLDNVTEKKFKVVRPKSFDSNRLADDGDTPPPPKAVNAPTSPPLQLVGGAHKIFVHQPKNSLQPKRFQDSNAAEDANQFFIPSQPTDSSLPQRKRQLLDPLRTRSSRAGSY</sequence>
<evidence type="ECO:0008006" key="5">
    <source>
        <dbReference type="Google" id="ProtNLM"/>
    </source>
</evidence>
<dbReference type="AlphaFoldDB" id="A0A0L0VFZ9"/>
<dbReference type="Proteomes" id="UP000054564">
    <property type="component" value="Unassembled WGS sequence"/>
</dbReference>
<feature type="signal peptide" evidence="2">
    <location>
        <begin position="1"/>
        <end position="24"/>
    </location>
</feature>
<proteinExistence type="predicted"/>
<accession>A0A0L0VFZ9</accession>
<feature type="compositionally biased region" description="Basic and acidic residues" evidence="1">
    <location>
        <begin position="77"/>
        <end position="86"/>
    </location>
</feature>
<keyword evidence="4" id="KW-1185">Reference proteome</keyword>
<feature type="compositionally biased region" description="Polar residues" evidence="1">
    <location>
        <begin position="141"/>
        <end position="152"/>
    </location>
</feature>
<keyword evidence="2" id="KW-0732">Signal</keyword>
<feature type="region of interest" description="Disordered" evidence="1">
    <location>
        <begin position="77"/>
        <end position="105"/>
    </location>
</feature>